<sequence length="199" mass="22331">RESLQSLINRAGGLSSNALDNGISIYREKIYFENPPKDKVLLQLQAQTNIGRTLQEEEEGEEEEKNVKIKLAWEGFSVSLMPGDSIAVKEKVGAVFVTGEVYFEGLIEFQRNKSIRYYLDSAGGINNYGDRNNVVVVYPNGITVPWRRYRSPKILEGSTIVVYQKENLTPFDYTSFASNTASLLSSLITIIVLSQQLNP</sequence>
<feature type="non-terminal residue" evidence="2">
    <location>
        <position position="1"/>
    </location>
</feature>
<name>A0A382JXZ6_9ZZZZ</name>
<dbReference type="InterPro" id="IPR019554">
    <property type="entry name" value="Soluble_ligand-bd"/>
</dbReference>
<reference evidence="2" key="1">
    <citation type="submission" date="2018-05" db="EMBL/GenBank/DDBJ databases">
        <authorList>
            <person name="Lanie J.A."/>
            <person name="Ng W.-L."/>
            <person name="Kazmierczak K.M."/>
            <person name="Andrzejewski T.M."/>
            <person name="Davidsen T.M."/>
            <person name="Wayne K.J."/>
            <person name="Tettelin H."/>
            <person name="Glass J.I."/>
            <person name="Rusch D."/>
            <person name="Podicherti R."/>
            <person name="Tsui H.-C.T."/>
            <person name="Winkler M.E."/>
        </authorList>
    </citation>
    <scope>NUCLEOTIDE SEQUENCE</scope>
</reference>
<protein>
    <recommendedName>
        <fullName evidence="1">Soluble ligand binding domain-containing protein</fullName>
    </recommendedName>
</protein>
<evidence type="ECO:0000313" key="2">
    <source>
        <dbReference type="EMBL" id="SVC16212.1"/>
    </source>
</evidence>
<evidence type="ECO:0000259" key="1">
    <source>
        <dbReference type="Pfam" id="PF10531"/>
    </source>
</evidence>
<dbReference type="EMBL" id="UINC01076753">
    <property type="protein sequence ID" value="SVC16212.1"/>
    <property type="molecule type" value="Genomic_DNA"/>
</dbReference>
<dbReference type="AlphaFoldDB" id="A0A382JXZ6"/>
<dbReference type="Pfam" id="PF10531">
    <property type="entry name" value="SLBB"/>
    <property type="match status" value="1"/>
</dbReference>
<accession>A0A382JXZ6</accession>
<gene>
    <name evidence="2" type="ORF">METZ01_LOCUS269066</name>
</gene>
<organism evidence="2">
    <name type="scientific">marine metagenome</name>
    <dbReference type="NCBI Taxonomy" id="408172"/>
    <lineage>
        <taxon>unclassified sequences</taxon>
        <taxon>metagenomes</taxon>
        <taxon>ecological metagenomes</taxon>
    </lineage>
</organism>
<feature type="domain" description="Soluble ligand binding" evidence="1">
    <location>
        <begin position="95"/>
        <end position="137"/>
    </location>
</feature>
<dbReference type="Gene3D" id="3.10.560.10">
    <property type="entry name" value="Outer membrane lipoprotein wza domain like"/>
    <property type="match status" value="1"/>
</dbReference>
<proteinExistence type="predicted"/>